<evidence type="ECO:0000313" key="2">
    <source>
        <dbReference type="EMBL" id="WFE87795.1"/>
    </source>
</evidence>
<dbReference type="Proteomes" id="UP001209803">
    <property type="component" value="Chromosome"/>
</dbReference>
<feature type="region of interest" description="Disordered" evidence="1">
    <location>
        <begin position="1"/>
        <end position="161"/>
    </location>
</feature>
<protein>
    <submittedName>
        <fullName evidence="2">Type VI secretion system baseplate subunit TssG</fullName>
    </submittedName>
</protein>
<organism evidence="2 3">
    <name type="scientific">Roseibium porphyridii</name>
    <dbReference type="NCBI Taxonomy" id="2866279"/>
    <lineage>
        <taxon>Bacteria</taxon>
        <taxon>Pseudomonadati</taxon>
        <taxon>Pseudomonadota</taxon>
        <taxon>Alphaproteobacteria</taxon>
        <taxon>Hyphomicrobiales</taxon>
        <taxon>Stappiaceae</taxon>
        <taxon>Roseibium</taxon>
    </lineage>
</organism>
<feature type="compositionally biased region" description="Basic and acidic residues" evidence="1">
    <location>
        <begin position="77"/>
        <end position="88"/>
    </location>
</feature>
<feature type="compositionally biased region" description="Basic and acidic residues" evidence="1">
    <location>
        <begin position="104"/>
        <end position="124"/>
    </location>
</feature>
<dbReference type="InterPro" id="IPR010732">
    <property type="entry name" value="T6SS_TssG-like"/>
</dbReference>
<keyword evidence="3" id="KW-1185">Reference proteome</keyword>
<name>A0ABY8F1S8_9HYPH</name>
<proteinExistence type="predicted"/>
<evidence type="ECO:0000313" key="3">
    <source>
        <dbReference type="Proteomes" id="UP001209803"/>
    </source>
</evidence>
<evidence type="ECO:0000256" key="1">
    <source>
        <dbReference type="SAM" id="MobiDB-lite"/>
    </source>
</evidence>
<dbReference type="NCBIfam" id="TIGR03347">
    <property type="entry name" value="VI_chp_1"/>
    <property type="match status" value="1"/>
</dbReference>
<feature type="region of interest" description="Disordered" evidence="1">
    <location>
        <begin position="202"/>
        <end position="228"/>
    </location>
</feature>
<dbReference type="PANTHER" id="PTHR35564:SF4">
    <property type="entry name" value="CYTOPLASMIC PROTEIN"/>
    <property type="match status" value="1"/>
</dbReference>
<reference evidence="2 3" key="1">
    <citation type="submission" date="2023-03" db="EMBL/GenBank/DDBJ databases">
        <title>Roseibium porphyridii sp. nov. and Roseibium rhodosorbium sp. nov. isolated from marine algae, Porphyridium cruentum and Rhodosorus marinus, respectively.</title>
        <authorList>
            <person name="Lee M.W."/>
            <person name="Choi B.J."/>
            <person name="Lee J.K."/>
            <person name="Choi D.G."/>
            <person name="Baek J.H."/>
            <person name="Bayburt H."/>
            <person name="Kim J.M."/>
            <person name="Han D.M."/>
            <person name="Kim K.H."/>
            <person name="Jeon C.O."/>
        </authorList>
    </citation>
    <scope>NUCLEOTIDE SEQUENCE [LARGE SCALE GENOMIC DNA]</scope>
    <source>
        <strain evidence="2 3">KMA01</strain>
    </source>
</reference>
<sequence>MSGKDDKSTRGKKKKPDRKPAADKTVVQIGAQKPADWQAAEESTDVQQDSVETLTLDPADLETPWPETAPVHNESVFQEKTETPRDAATDPVSNEPDKTVISAKHQDTAKPQEDSREPEQKSTSEDVPDQSNGDTVEPLAAPSDQQSDLDAEPVPNEEPRIEVPVQQQYASLLAALSARIEKHPGGHDLLAVLRMLEGQTAPGAQAPAGMNPKKKADEPAPPRIGKSRRSMEDIVRFGQDPSSEYAPSTIERATRDADGGLVLLERFLGMLGPHGALPAAYTDEAIMRGLRGEDSFPRFLDVFNNRFVQLFYRAWADARPIVQHDRPDDDRFLAYLGAPIGIGSPIFRDLDHIDDRLKLLYAGLTSAKTKSAARLKALITGVFGVEVEIDQCVGTWLHLDKDDQLSLGGFGPGGAGQLGADTIVGAKVYSVSDKIRIRIFTSSLEEYRKFLPPTRTKPNLWTEKLFDLIDFYLGLEIEYEIELALPKRCASAVQMNSSSSATLGHIGWLKPPSSEETDEEKFEFEDEEMLTDTRFRPVRRHTTVYQ</sequence>
<accession>A0ABY8F1S8</accession>
<dbReference type="PANTHER" id="PTHR35564">
    <property type="match status" value="1"/>
</dbReference>
<dbReference type="EMBL" id="CP120863">
    <property type="protein sequence ID" value="WFE87795.1"/>
    <property type="molecule type" value="Genomic_DNA"/>
</dbReference>
<gene>
    <name evidence="2" type="primary">tssG</name>
    <name evidence="2" type="ORF">K1718_16695</name>
</gene>
<dbReference type="Pfam" id="PF06996">
    <property type="entry name" value="T6SS_TssG"/>
    <property type="match status" value="1"/>
</dbReference>
<dbReference type="RefSeq" id="WP_265681493.1">
    <property type="nucleotide sequence ID" value="NZ_CP120863.1"/>
</dbReference>